<feature type="compositionally biased region" description="Basic and acidic residues" evidence="1">
    <location>
        <begin position="27"/>
        <end position="43"/>
    </location>
</feature>
<name>U5D5T5_AMBTC</name>
<reference evidence="3" key="1">
    <citation type="journal article" date="2013" name="Science">
        <title>The Amborella genome and the evolution of flowering plants.</title>
        <authorList>
            <consortium name="Amborella Genome Project"/>
        </authorList>
    </citation>
    <scope>NUCLEOTIDE SEQUENCE [LARGE SCALE GENOMIC DNA]</scope>
</reference>
<dbReference type="AlphaFoldDB" id="U5D5T5"/>
<dbReference type="Gramene" id="ERN15713">
    <property type="protein sequence ID" value="ERN15713"/>
    <property type="gene ID" value="AMTR_s00048p00232430"/>
</dbReference>
<proteinExistence type="predicted"/>
<dbReference type="HOGENOM" id="CLU_2797338_0_0_1"/>
<evidence type="ECO:0000313" key="3">
    <source>
        <dbReference type="Proteomes" id="UP000017836"/>
    </source>
</evidence>
<protein>
    <submittedName>
        <fullName evidence="2">Uncharacterized protein</fullName>
    </submittedName>
</protein>
<gene>
    <name evidence="2" type="ORF">AMTR_s00048p00232430</name>
</gene>
<accession>U5D5T5</accession>
<evidence type="ECO:0000313" key="2">
    <source>
        <dbReference type="EMBL" id="ERN15713.1"/>
    </source>
</evidence>
<keyword evidence="3" id="KW-1185">Reference proteome</keyword>
<evidence type="ECO:0000256" key="1">
    <source>
        <dbReference type="SAM" id="MobiDB-lite"/>
    </source>
</evidence>
<feature type="region of interest" description="Disordered" evidence="1">
    <location>
        <begin position="27"/>
        <end position="52"/>
    </location>
</feature>
<sequence length="68" mass="7642">MRKKPGGNRENHGEEVVVVEEKVEKPWGRCHGGEGESCEHVEEADSPEEEAISLKEEAVSVRKIEEWG</sequence>
<organism evidence="2 3">
    <name type="scientific">Amborella trichopoda</name>
    <dbReference type="NCBI Taxonomy" id="13333"/>
    <lineage>
        <taxon>Eukaryota</taxon>
        <taxon>Viridiplantae</taxon>
        <taxon>Streptophyta</taxon>
        <taxon>Embryophyta</taxon>
        <taxon>Tracheophyta</taxon>
        <taxon>Spermatophyta</taxon>
        <taxon>Magnoliopsida</taxon>
        <taxon>Amborellales</taxon>
        <taxon>Amborellaceae</taxon>
        <taxon>Amborella</taxon>
    </lineage>
</organism>
<dbReference type="EMBL" id="KI392502">
    <property type="protein sequence ID" value="ERN15713.1"/>
    <property type="molecule type" value="Genomic_DNA"/>
</dbReference>
<dbReference type="Proteomes" id="UP000017836">
    <property type="component" value="Unassembled WGS sequence"/>
</dbReference>